<gene>
    <name evidence="2" type="ORF">C8N24_1305</name>
</gene>
<keyword evidence="1" id="KW-1133">Transmembrane helix</keyword>
<evidence type="ECO:0000313" key="2">
    <source>
        <dbReference type="EMBL" id="RKQ91483.1"/>
    </source>
</evidence>
<dbReference type="Proteomes" id="UP000278962">
    <property type="component" value="Unassembled WGS sequence"/>
</dbReference>
<reference evidence="2 3" key="1">
    <citation type="submission" date="2018-10" db="EMBL/GenBank/DDBJ databases">
        <title>Genomic Encyclopedia of Archaeal and Bacterial Type Strains, Phase II (KMG-II): from individual species to whole genera.</title>
        <authorList>
            <person name="Goeker M."/>
        </authorList>
    </citation>
    <scope>NUCLEOTIDE SEQUENCE [LARGE SCALE GENOMIC DNA]</scope>
    <source>
        <strain evidence="2 3">DSM 14954</strain>
    </source>
</reference>
<keyword evidence="1" id="KW-0812">Transmembrane</keyword>
<name>A0A660LC96_9ACTN</name>
<keyword evidence="1" id="KW-0472">Membrane</keyword>
<feature type="transmembrane region" description="Helical" evidence="1">
    <location>
        <begin position="114"/>
        <end position="137"/>
    </location>
</feature>
<proteinExistence type="predicted"/>
<comment type="caution">
    <text evidence="2">The sequence shown here is derived from an EMBL/GenBank/DDBJ whole genome shotgun (WGS) entry which is preliminary data.</text>
</comment>
<dbReference type="RefSeq" id="WP_121249131.1">
    <property type="nucleotide sequence ID" value="NZ_RBIL01000001.1"/>
</dbReference>
<feature type="transmembrane region" description="Helical" evidence="1">
    <location>
        <begin position="12"/>
        <end position="32"/>
    </location>
</feature>
<dbReference type="AlphaFoldDB" id="A0A660LC96"/>
<sequence length="169" mass="18509">MELMPARESRCWTLLMFGAAALVGLPLMVWRAHVDEQLGEAVEVFLLAAGTALLVVASWSVWRTRSTLKRARPAPDEAHVVPSKASWRAAFVAFGVVGGFAPFLRSGFDDSSPVFAAFGYGICLGAALAVAYGIWYLGRLERRTGQVLLTGNRRYFLHEAVTNSVHRRA</sequence>
<feature type="transmembrane region" description="Helical" evidence="1">
    <location>
        <begin position="89"/>
        <end position="108"/>
    </location>
</feature>
<feature type="transmembrane region" description="Helical" evidence="1">
    <location>
        <begin position="44"/>
        <end position="62"/>
    </location>
</feature>
<evidence type="ECO:0000256" key="1">
    <source>
        <dbReference type="SAM" id="Phobius"/>
    </source>
</evidence>
<dbReference type="EMBL" id="RBIL01000001">
    <property type="protein sequence ID" value="RKQ91483.1"/>
    <property type="molecule type" value="Genomic_DNA"/>
</dbReference>
<protein>
    <submittedName>
        <fullName evidence="2">Uncharacterized protein</fullName>
    </submittedName>
</protein>
<accession>A0A660LC96</accession>
<organism evidence="2 3">
    <name type="scientific">Solirubrobacter pauli</name>
    <dbReference type="NCBI Taxonomy" id="166793"/>
    <lineage>
        <taxon>Bacteria</taxon>
        <taxon>Bacillati</taxon>
        <taxon>Actinomycetota</taxon>
        <taxon>Thermoleophilia</taxon>
        <taxon>Solirubrobacterales</taxon>
        <taxon>Solirubrobacteraceae</taxon>
        <taxon>Solirubrobacter</taxon>
    </lineage>
</organism>
<evidence type="ECO:0000313" key="3">
    <source>
        <dbReference type="Proteomes" id="UP000278962"/>
    </source>
</evidence>
<keyword evidence="3" id="KW-1185">Reference proteome</keyword>